<comment type="caution">
    <text evidence="2">The sequence shown here is derived from an EMBL/GenBank/DDBJ whole genome shotgun (WGS) entry which is preliminary data.</text>
</comment>
<dbReference type="Proteomes" id="UP000245379">
    <property type="component" value="Unassembled WGS sequence"/>
</dbReference>
<accession>A0A317EI24</accession>
<keyword evidence="1" id="KW-0812">Transmembrane</keyword>
<name>A0A317EI24_9SPHI</name>
<keyword evidence="1" id="KW-1133">Transmembrane helix</keyword>
<dbReference type="RefSeq" id="WP_109926800.1">
    <property type="nucleotide sequence ID" value="NZ_QGNZ01000004.1"/>
</dbReference>
<evidence type="ECO:0000256" key="1">
    <source>
        <dbReference type="SAM" id="Phobius"/>
    </source>
</evidence>
<feature type="transmembrane region" description="Helical" evidence="1">
    <location>
        <begin position="156"/>
        <end position="175"/>
    </location>
</feature>
<keyword evidence="1" id="KW-0472">Membrane</keyword>
<reference evidence="2 3" key="1">
    <citation type="submission" date="2018-05" db="EMBL/GenBank/DDBJ databases">
        <title>Pedobacter paludis sp. nov., isolated from wetland soil.</title>
        <authorList>
            <person name="Zhang Y."/>
            <person name="Wang G."/>
        </authorList>
    </citation>
    <scope>NUCLEOTIDE SEQUENCE [LARGE SCALE GENOMIC DNA]</scope>
    <source>
        <strain evidence="2 3">KCTC22721</strain>
    </source>
</reference>
<evidence type="ECO:0000313" key="2">
    <source>
        <dbReference type="EMBL" id="PWS26234.1"/>
    </source>
</evidence>
<feature type="transmembrane region" description="Helical" evidence="1">
    <location>
        <begin position="187"/>
        <end position="209"/>
    </location>
</feature>
<sequence length="241" mass="27915">MQLKDIALFIKENSKEQLTSYYGELKENIKETNHSINKLYFWMTVTVVIYYLYKTSAISGLEFSIIKLENIKLLGLVTAPIFATMFLFNTLLVSRLSELIHFSKLIGFRIYNHGEVSRLDLMPSRYMGFSRLIQPFSLSQELAKDDASEKLNAVHIALRLPGAIVALVPLGFLFYSNYKLFYENLDSSMGIASVVYTTYINAYSVYRFCSKIWKEAKKAPLAENNTLMYIEDFYPYRQLNK</sequence>
<evidence type="ECO:0000313" key="3">
    <source>
        <dbReference type="Proteomes" id="UP000245379"/>
    </source>
</evidence>
<feature type="transmembrane region" description="Helical" evidence="1">
    <location>
        <begin position="36"/>
        <end position="53"/>
    </location>
</feature>
<gene>
    <name evidence="2" type="ORF">DHW03_15685</name>
</gene>
<organism evidence="2 3">
    <name type="scientific">Pedobacter yonginense</name>
    <dbReference type="NCBI Taxonomy" id="651869"/>
    <lineage>
        <taxon>Bacteria</taxon>
        <taxon>Pseudomonadati</taxon>
        <taxon>Bacteroidota</taxon>
        <taxon>Sphingobacteriia</taxon>
        <taxon>Sphingobacteriales</taxon>
        <taxon>Sphingobacteriaceae</taxon>
        <taxon>Pedobacter</taxon>
    </lineage>
</organism>
<feature type="transmembrane region" description="Helical" evidence="1">
    <location>
        <begin position="73"/>
        <end position="94"/>
    </location>
</feature>
<keyword evidence="3" id="KW-1185">Reference proteome</keyword>
<dbReference type="OrthoDB" id="1449204at2"/>
<dbReference type="EMBL" id="QGNZ01000004">
    <property type="protein sequence ID" value="PWS26234.1"/>
    <property type="molecule type" value="Genomic_DNA"/>
</dbReference>
<protein>
    <submittedName>
        <fullName evidence="2">Uncharacterized protein</fullName>
    </submittedName>
</protein>
<dbReference type="AlphaFoldDB" id="A0A317EI24"/>
<proteinExistence type="predicted"/>